<reference evidence="1" key="1">
    <citation type="submission" date="2022-07" db="EMBL/GenBank/DDBJ databases">
        <title>Phylogenomic reconstructions and comparative analyses of Kickxellomycotina fungi.</title>
        <authorList>
            <person name="Reynolds N.K."/>
            <person name="Stajich J.E."/>
            <person name="Barry K."/>
            <person name="Grigoriev I.V."/>
            <person name="Crous P."/>
            <person name="Smith M.E."/>
        </authorList>
    </citation>
    <scope>NUCLEOTIDE SEQUENCE</scope>
    <source>
        <strain evidence="1">Benny 63K</strain>
    </source>
</reference>
<organism evidence="1 2">
    <name type="scientific">Kickxella alabastrina</name>
    <dbReference type="NCBI Taxonomy" id="61397"/>
    <lineage>
        <taxon>Eukaryota</taxon>
        <taxon>Fungi</taxon>
        <taxon>Fungi incertae sedis</taxon>
        <taxon>Zoopagomycota</taxon>
        <taxon>Kickxellomycotina</taxon>
        <taxon>Kickxellomycetes</taxon>
        <taxon>Kickxellales</taxon>
        <taxon>Kickxellaceae</taxon>
        <taxon>Kickxella</taxon>
    </lineage>
</organism>
<sequence>MRYDNLATLTYTNSDQHDSCGIESEDVIGLWTRLGQRPNRKEYKVLLQSMPGGSSWH</sequence>
<evidence type="ECO:0000313" key="2">
    <source>
        <dbReference type="Proteomes" id="UP001150581"/>
    </source>
</evidence>
<proteinExistence type="predicted"/>
<dbReference type="EMBL" id="JANBPG010003128">
    <property type="protein sequence ID" value="KAJ1883604.1"/>
    <property type="molecule type" value="Genomic_DNA"/>
</dbReference>
<dbReference type="Proteomes" id="UP001150581">
    <property type="component" value="Unassembled WGS sequence"/>
</dbReference>
<evidence type="ECO:0000313" key="1">
    <source>
        <dbReference type="EMBL" id="KAJ1883604.1"/>
    </source>
</evidence>
<name>A0ACC1I151_9FUNG</name>
<comment type="caution">
    <text evidence="1">The sequence shown here is derived from an EMBL/GenBank/DDBJ whole genome shotgun (WGS) entry which is preliminary data.</text>
</comment>
<protein>
    <submittedName>
        <fullName evidence="1">Uncharacterized protein</fullName>
    </submittedName>
</protein>
<keyword evidence="2" id="KW-1185">Reference proteome</keyword>
<gene>
    <name evidence="1" type="ORF">LPJ66_011010</name>
</gene>
<accession>A0ACC1I151</accession>